<dbReference type="InterPro" id="IPR025334">
    <property type="entry name" value="DUF4240"/>
</dbReference>
<evidence type="ECO:0000313" key="3">
    <source>
        <dbReference type="Proteomes" id="UP001139408"/>
    </source>
</evidence>
<proteinExistence type="predicted"/>
<dbReference type="EMBL" id="JAKILJ010000012">
    <property type="protein sequence ID" value="MCL1105007.1"/>
    <property type="molecule type" value="Genomic_DNA"/>
</dbReference>
<evidence type="ECO:0000259" key="1">
    <source>
        <dbReference type="Pfam" id="PF14024"/>
    </source>
</evidence>
<dbReference type="AlphaFoldDB" id="A0A9X1Z4K4"/>
<reference evidence="2" key="1">
    <citation type="submission" date="2022-01" db="EMBL/GenBank/DDBJ databases">
        <title>Whole genome-based taxonomy of the Shewanellaceae.</title>
        <authorList>
            <person name="Martin-Rodriguez A.J."/>
        </authorList>
    </citation>
    <scope>NUCLEOTIDE SEQUENCE</scope>
    <source>
        <strain evidence="2">DSM 23803</strain>
    </source>
</reference>
<keyword evidence="3" id="KW-1185">Reference proteome</keyword>
<sequence>MTETDFWALVTREQPGLSSDDMAQQLRKKLQPLDDESLKAFDKMMGQQLRRSYLWSVWGAAYIITGCDSDYGFAEFRCFLLSLGQQWYDKVVANPDCLGELAHWPLVDDYAYPFVEDYDLIAGQIYEDRTGHELPFVPSGQNTPVGKKFSTKPKLMRQTYPLLSARFPF</sequence>
<gene>
    <name evidence="2" type="ORF">L2749_06995</name>
</gene>
<organism evidence="2 3">
    <name type="scientific">Shewanella algicola</name>
    <dbReference type="NCBI Taxonomy" id="640633"/>
    <lineage>
        <taxon>Bacteria</taxon>
        <taxon>Pseudomonadati</taxon>
        <taxon>Pseudomonadota</taxon>
        <taxon>Gammaproteobacteria</taxon>
        <taxon>Alteromonadales</taxon>
        <taxon>Shewanellaceae</taxon>
        <taxon>Shewanella</taxon>
    </lineage>
</organism>
<feature type="domain" description="DUF4240" evidence="1">
    <location>
        <begin position="1"/>
        <end position="127"/>
    </location>
</feature>
<dbReference type="Pfam" id="PF14024">
    <property type="entry name" value="DUF4240"/>
    <property type="match status" value="1"/>
</dbReference>
<accession>A0A9X1Z4K4</accession>
<dbReference type="Proteomes" id="UP001139408">
    <property type="component" value="Unassembled WGS sequence"/>
</dbReference>
<protein>
    <submittedName>
        <fullName evidence="2">DUF4240 domain-containing protein</fullName>
    </submittedName>
</protein>
<comment type="caution">
    <text evidence="2">The sequence shown here is derived from an EMBL/GenBank/DDBJ whole genome shotgun (WGS) entry which is preliminary data.</text>
</comment>
<evidence type="ECO:0000313" key="2">
    <source>
        <dbReference type="EMBL" id="MCL1105007.1"/>
    </source>
</evidence>
<name>A0A9X1Z4K4_9GAMM</name>
<dbReference type="RefSeq" id="WP_188924597.1">
    <property type="nucleotide sequence ID" value="NZ_BMQI01000012.1"/>
</dbReference>